<gene>
    <name evidence="3" type="ORF">HO173_005699</name>
</gene>
<evidence type="ECO:0000256" key="1">
    <source>
        <dbReference type="SAM" id="MobiDB-lite"/>
    </source>
</evidence>
<feature type="compositionally biased region" description="Basic and acidic residues" evidence="1">
    <location>
        <begin position="135"/>
        <end position="150"/>
    </location>
</feature>
<dbReference type="EMBL" id="JACCJC010000021">
    <property type="protein sequence ID" value="KAF6236071.1"/>
    <property type="molecule type" value="Genomic_DNA"/>
</dbReference>
<organism evidence="3 4">
    <name type="scientific">Letharia columbiana</name>
    <dbReference type="NCBI Taxonomy" id="112416"/>
    <lineage>
        <taxon>Eukaryota</taxon>
        <taxon>Fungi</taxon>
        <taxon>Dikarya</taxon>
        <taxon>Ascomycota</taxon>
        <taxon>Pezizomycotina</taxon>
        <taxon>Lecanoromycetes</taxon>
        <taxon>OSLEUM clade</taxon>
        <taxon>Lecanoromycetidae</taxon>
        <taxon>Lecanorales</taxon>
        <taxon>Lecanorineae</taxon>
        <taxon>Parmeliaceae</taxon>
        <taxon>Letharia</taxon>
    </lineage>
</organism>
<dbReference type="InterPro" id="IPR048337">
    <property type="entry name" value="FAM50A/XAP5_C"/>
</dbReference>
<dbReference type="AlphaFoldDB" id="A0A8H6FWG8"/>
<protein>
    <recommendedName>
        <fullName evidence="2">FAM50A/XAP5 C-terminal domain-containing protein</fullName>
    </recommendedName>
</protein>
<dbReference type="PANTHER" id="PTHR12722:SF0">
    <property type="entry name" value="PROTEIN FAM50A"/>
    <property type="match status" value="1"/>
</dbReference>
<feature type="region of interest" description="Disordered" evidence="1">
    <location>
        <begin position="99"/>
        <end position="171"/>
    </location>
</feature>
<dbReference type="PANTHER" id="PTHR12722">
    <property type="entry name" value="XAP-5 PROTEIN-RELATED"/>
    <property type="match status" value="1"/>
</dbReference>
<reference evidence="3 4" key="1">
    <citation type="journal article" date="2020" name="Genomics">
        <title>Complete, high-quality genomes from long-read metagenomic sequencing of two wolf lichen thalli reveals enigmatic genome architecture.</title>
        <authorList>
            <person name="McKenzie S.K."/>
            <person name="Walston R.F."/>
            <person name="Allen J.L."/>
        </authorList>
    </citation>
    <scope>NUCLEOTIDE SEQUENCE [LARGE SCALE GENOMIC DNA]</scope>
    <source>
        <strain evidence="3">WasteWater2</strain>
    </source>
</reference>
<sequence length="414" mass="45598">MTLTLTLTLNISMASKPSSNDTSRVPTPNPRFTTQASTAADLLASQTVGLVHLSDFRKRRAEALEQKEREAQGTAVSFGRFAPASSSASGNSVSDVNNSIINGVSTSHGQPPKKKRKHVAKGKLSFGVDDEELDRVERIESTDLTPRDGTPDEDGPTRASPASSRNDFSTERKRFGANANLSVAPKAMTKSALLKEAQTREQLRKEFLLMQEAVKATEIIIPFVFYDGTNIPGGACKVKKGDYVWLFLDRSRKVGAELGVGGGEKANSRREWARVGVDDLMLVRGEIIIPHHYELYYFIVNKTVGPNSTPLFDYAAATVPPSDGSESPDQISDDYDPISLPSKTKPKNNGQVTPADRHLEGVNADPNFTKVVDRRWYERNKHIFPASVWEEFDPTKDYTKGVRKDAEGNAFFFT</sequence>
<dbReference type="Pfam" id="PF04921">
    <property type="entry name" value="XAP5"/>
    <property type="match status" value="1"/>
</dbReference>
<comment type="caution">
    <text evidence="3">The sequence shown here is derived from an EMBL/GenBank/DDBJ whole genome shotgun (WGS) entry which is preliminary data.</text>
</comment>
<keyword evidence="4" id="KW-1185">Reference proteome</keyword>
<evidence type="ECO:0000313" key="3">
    <source>
        <dbReference type="EMBL" id="KAF6236071.1"/>
    </source>
</evidence>
<dbReference type="GO" id="GO:0006325">
    <property type="term" value="P:chromatin organization"/>
    <property type="evidence" value="ECO:0007669"/>
    <property type="project" value="TreeGrafter"/>
</dbReference>
<name>A0A8H6FWG8_9LECA</name>
<dbReference type="OrthoDB" id="1562195at2759"/>
<proteinExistence type="predicted"/>
<dbReference type="GO" id="GO:0005634">
    <property type="term" value="C:nucleus"/>
    <property type="evidence" value="ECO:0007669"/>
    <property type="project" value="InterPro"/>
</dbReference>
<feature type="compositionally biased region" description="Basic residues" evidence="1">
    <location>
        <begin position="111"/>
        <end position="121"/>
    </location>
</feature>
<dbReference type="RefSeq" id="XP_037165423.1">
    <property type="nucleotide sequence ID" value="XM_037307614.1"/>
</dbReference>
<dbReference type="InterPro" id="IPR007005">
    <property type="entry name" value="XAP5"/>
</dbReference>
<evidence type="ECO:0000259" key="2">
    <source>
        <dbReference type="Pfam" id="PF04921"/>
    </source>
</evidence>
<accession>A0A8H6FWG8</accession>
<evidence type="ECO:0000313" key="4">
    <source>
        <dbReference type="Proteomes" id="UP000578531"/>
    </source>
</evidence>
<dbReference type="Proteomes" id="UP000578531">
    <property type="component" value="Unassembled WGS sequence"/>
</dbReference>
<dbReference type="GeneID" id="59287361"/>
<feature type="region of interest" description="Disordered" evidence="1">
    <location>
        <begin position="319"/>
        <end position="361"/>
    </location>
</feature>
<feature type="domain" description="FAM50A/XAP5 C-terminal" evidence="2">
    <location>
        <begin position="217"/>
        <end position="402"/>
    </location>
</feature>